<keyword evidence="7" id="KW-1185">Reference proteome</keyword>
<dbReference type="InterPro" id="IPR054499">
    <property type="entry name" value="DA_C"/>
</dbReference>
<name>A0AA39ZYS7_9PEZI</name>
<organism evidence="6 7">
    <name type="scientific">Lasiosphaeria miniovina</name>
    <dbReference type="NCBI Taxonomy" id="1954250"/>
    <lineage>
        <taxon>Eukaryota</taxon>
        <taxon>Fungi</taxon>
        <taxon>Dikarya</taxon>
        <taxon>Ascomycota</taxon>
        <taxon>Pezizomycotina</taxon>
        <taxon>Sordariomycetes</taxon>
        <taxon>Sordariomycetidae</taxon>
        <taxon>Sordariales</taxon>
        <taxon>Lasiosphaeriaceae</taxon>
        <taxon>Lasiosphaeria</taxon>
    </lineage>
</organism>
<evidence type="ECO:0000256" key="1">
    <source>
        <dbReference type="ARBA" id="ARBA00023235"/>
    </source>
</evidence>
<evidence type="ECO:0000313" key="7">
    <source>
        <dbReference type="Proteomes" id="UP001172101"/>
    </source>
</evidence>
<dbReference type="GeneID" id="85326037"/>
<evidence type="ECO:0000259" key="5">
    <source>
        <dbReference type="Pfam" id="PF24137"/>
    </source>
</evidence>
<dbReference type="RefSeq" id="XP_060291203.1">
    <property type="nucleotide sequence ID" value="XM_060442767.1"/>
</dbReference>
<feature type="domain" description="Diels-Alderase C-terminal" evidence="4">
    <location>
        <begin position="232"/>
        <end position="381"/>
    </location>
</feature>
<keyword evidence="1" id="KW-0413">Isomerase</keyword>
<feature type="domain" description="Diels-Alderase N-terminal" evidence="5">
    <location>
        <begin position="54"/>
        <end position="228"/>
    </location>
</feature>
<feature type="signal peptide" evidence="3">
    <location>
        <begin position="1"/>
        <end position="21"/>
    </location>
</feature>
<protein>
    <submittedName>
        <fullName evidence="6">Uncharacterized protein</fullName>
    </submittedName>
</protein>
<evidence type="ECO:0000256" key="2">
    <source>
        <dbReference type="ARBA" id="ARBA00046325"/>
    </source>
</evidence>
<reference evidence="6" key="1">
    <citation type="submission" date="2023-06" db="EMBL/GenBank/DDBJ databases">
        <title>Genome-scale phylogeny and comparative genomics of the fungal order Sordariales.</title>
        <authorList>
            <consortium name="Lawrence Berkeley National Laboratory"/>
            <person name="Hensen N."/>
            <person name="Bonometti L."/>
            <person name="Westerberg I."/>
            <person name="Brannstrom I.O."/>
            <person name="Guillou S."/>
            <person name="Cros-Aarteil S."/>
            <person name="Calhoun S."/>
            <person name="Haridas S."/>
            <person name="Kuo A."/>
            <person name="Mondo S."/>
            <person name="Pangilinan J."/>
            <person name="Riley R."/>
            <person name="LaButti K."/>
            <person name="Andreopoulos B."/>
            <person name="Lipzen A."/>
            <person name="Chen C."/>
            <person name="Yanf M."/>
            <person name="Daum C."/>
            <person name="Ng V."/>
            <person name="Clum A."/>
            <person name="Steindorff A."/>
            <person name="Ohm R."/>
            <person name="Martin F."/>
            <person name="Silar P."/>
            <person name="Natvig D."/>
            <person name="Lalanne C."/>
            <person name="Gautier V."/>
            <person name="Ament-velasquez S.L."/>
            <person name="Kruys A."/>
            <person name="Hutchinson M.I."/>
            <person name="Powell A.J."/>
            <person name="Barry K."/>
            <person name="Miller A.N."/>
            <person name="Grigoriev I.V."/>
            <person name="Debuchy R."/>
            <person name="Gladieux P."/>
            <person name="Thoren M.H."/>
            <person name="Johannesson H."/>
        </authorList>
    </citation>
    <scope>NUCLEOTIDE SEQUENCE</scope>
    <source>
        <strain evidence="6">SMH2392-1A</strain>
    </source>
</reference>
<dbReference type="Pfam" id="PF22903">
    <property type="entry name" value="DA_C"/>
    <property type="match status" value="1"/>
</dbReference>
<dbReference type="GO" id="GO:0016853">
    <property type="term" value="F:isomerase activity"/>
    <property type="evidence" value="ECO:0007669"/>
    <property type="project" value="UniProtKB-KW"/>
</dbReference>
<dbReference type="SUPFAM" id="SSF159245">
    <property type="entry name" value="AttH-like"/>
    <property type="match status" value="1"/>
</dbReference>
<dbReference type="AlphaFoldDB" id="A0AA39ZYS7"/>
<proteinExistence type="inferred from homology"/>
<feature type="chain" id="PRO_5041240450" evidence="3">
    <location>
        <begin position="22"/>
        <end position="386"/>
    </location>
</feature>
<evidence type="ECO:0000259" key="4">
    <source>
        <dbReference type="Pfam" id="PF22903"/>
    </source>
</evidence>
<gene>
    <name evidence="6" type="ORF">B0T26DRAFT_725459</name>
</gene>
<accession>A0AA39ZYS7</accession>
<sequence>MPSISILSIFVVAATAAATSCIRNCCSNNTHAAGAYVNGTVHMKDSPWTPFDAPMTEGFNLTNGEDWSFEGVSADGQSGMGFTFSRGTVAGHALAQRMFLAVVWPNGTRFIESTFADVSTIQACKDATKGIWYNGTSGMNWTFEATNDYSRTLVKVESATVRGTFTLDAISPAVYPNGLVYPHPLGDNWFAPYLYWVENVPVGVAEANLTIRGTPFILGGIGGRERNWNSFAWAEISASWDMVRGKVGPYTLMAWRFESKIDGQTYFSSMLMKEKEVIFRTLAQHVSRTEPYGSLELDNNGTVRLSSDPSAATSLPESRHTGYVLEMVAPATGKRWRFEVDYTKCVYWFAAGSDGRLGGFVGAIKGGSVGGRQYSGLASGTAMEKN</sequence>
<comment type="similarity">
    <text evidence="2">Belongs to the Diels-Alderase family.</text>
</comment>
<comment type="caution">
    <text evidence="6">The sequence shown here is derived from an EMBL/GenBank/DDBJ whole genome shotgun (WGS) entry which is preliminary data.</text>
</comment>
<dbReference type="Pfam" id="PF24137">
    <property type="entry name" value="DA_N"/>
    <property type="match status" value="1"/>
</dbReference>
<dbReference type="InterPro" id="IPR056402">
    <property type="entry name" value="DA_N"/>
</dbReference>
<evidence type="ECO:0000256" key="3">
    <source>
        <dbReference type="SAM" id="SignalP"/>
    </source>
</evidence>
<keyword evidence="3" id="KW-0732">Signal</keyword>
<evidence type="ECO:0000313" key="6">
    <source>
        <dbReference type="EMBL" id="KAK0706109.1"/>
    </source>
</evidence>
<dbReference type="EMBL" id="JAUIRO010000007">
    <property type="protein sequence ID" value="KAK0706109.1"/>
    <property type="molecule type" value="Genomic_DNA"/>
</dbReference>
<dbReference type="Proteomes" id="UP001172101">
    <property type="component" value="Unassembled WGS sequence"/>
</dbReference>